<name>A0AAV5L0C2_9ROSI</name>
<evidence type="ECO:0000313" key="2">
    <source>
        <dbReference type="EMBL" id="GKV30688.1"/>
    </source>
</evidence>
<organism evidence="2 3">
    <name type="scientific">Rubroshorea leprosula</name>
    <dbReference type="NCBI Taxonomy" id="152421"/>
    <lineage>
        <taxon>Eukaryota</taxon>
        <taxon>Viridiplantae</taxon>
        <taxon>Streptophyta</taxon>
        <taxon>Embryophyta</taxon>
        <taxon>Tracheophyta</taxon>
        <taxon>Spermatophyta</taxon>
        <taxon>Magnoliopsida</taxon>
        <taxon>eudicotyledons</taxon>
        <taxon>Gunneridae</taxon>
        <taxon>Pentapetalae</taxon>
        <taxon>rosids</taxon>
        <taxon>malvids</taxon>
        <taxon>Malvales</taxon>
        <taxon>Dipterocarpaceae</taxon>
        <taxon>Rubroshorea</taxon>
    </lineage>
</organism>
<proteinExistence type="predicted"/>
<feature type="region of interest" description="Disordered" evidence="1">
    <location>
        <begin position="29"/>
        <end position="61"/>
    </location>
</feature>
<gene>
    <name evidence="2" type="ORF">SLEP1_g39473</name>
</gene>
<accession>A0AAV5L0C2</accession>
<protein>
    <submittedName>
        <fullName evidence="2">Uncharacterized protein</fullName>
    </submittedName>
</protein>
<dbReference type="Proteomes" id="UP001054252">
    <property type="component" value="Unassembled WGS sequence"/>
</dbReference>
<evidence type="ECO:0000313" key="3">
    <source>
        <dbReference type="Proteomes" id="UP001054252"/>
    </source>
</evidence>
<comment type="caution">
    <text evidence="2">The sequence shown here is derived from an EMBL/GenBank/DDBJ whole genome shotgun (WGS) entry which is preliminary data.</text>
</comment>
<dbReference type="AlphaFoldDB" id="A0AAV5L0C2"/>
<sequence length="121" mass="12396">MNTVGSEPCAFAGPVHECTASVSLLVLGRPRGGHKDQGIPPIPAASPSAQAAPQEGGMSNPQMATFFQKFMAEMKCQASFAASVPPPSLVVSTPTAPAPISPALISSCHTPKPRAKQMPCT</sequence>
<keyword evidence="3" id="KW-1185">Reference proteome</keyword>
<reference evidence="2 3" key="1">
    <citation type="journal article" date="2021" name="Commun. Biol.">
        <title>The genome of Shorea leprosula (Dipterocarpaceae) highlights the ecological relevance of drought in aseasonal tropical rainforests.</title>
        <authorList>
            <person name="Ng K.K.S."/>
            <person name="Kobayashi M.J."/>
            <person name="Fawcett J.A."/>
            <person name="Hatakeyama M."/>
            <person name="Paape T."/>
            <person name="Ng C.H."/>
            <person name="Ang C.C."/>
            <person name="Tnah L.H."/>
            <person name="Lee C.T."/>
            <person name="Nishiyama T."/>
            <person name="Sese J."/>
            <person name="O'Brien M.J."/>
            <person name="Copetti D."/>
            <person name="Mohd Noor M.I."/>
            <person name="Ong R.C."/>
            <person name="Putra M."/>
            <person name="Sireger I.Z."/>
            <person name="Indrioko S."/>
            <person name="Kosugi Y."/>
            <person name="Izuno A."/>
            <person name="Isagi Y."/>
            <person name="Lee S.L."/>
            <person name="Shimizu K.K."/>
        </authorList>
    </citation>
    <scope>NUCLEOTIDE SEQUENCE [LARGE SCALE GENOMIC DNA]</scope>
    <source>
        <strain evidence="2">214</strain>
    </source>
</reference>
<evidence type="ECO:0000256" key="1">
    <source>
        <dbReference type="SAM" id="MobiDB-lite"/>
    </source>
</evidence>
<dbReference type="EMBL" id="BPVZ01000088">
    <property type="protein sequence ID" value="GKV30688.1"/>
    <property type="molecule type" value="Genomic_DNA"/>
</dbReference>
<feature type="compositionally biased region" description="Low complexity" evidence="1">
    <location>
        <begin position="45"/>
        <end position="54"/>
    </location>
</feature>